<proteinExistence type="predicted"/>
<evidence type="ECO:0000313" key="2">
    <source>
        <dbReference type="Proteomes" id="UP000647235"/>
    </source>
</evidence>
<accession>A0ABR7F049</accession>
<gene>
    <name evidence="1" type="ORF">H8S07_13365</name>
</gene>
<comment type="caution">
    <text evidence="1">The sequence shown here is derived from an EMBL/GenBank/DDBJ whole genome shotgun (WGS) entry which is preliminary data.</text>
</comment>
<dbReference type="RefSeq" id="WP_117538455.1">
    <property type="nucleotide sequence ID" value="NZ_JACOOY010000022.1"/>
</dbReference>
<keyword evidence="2" id="KW-1185">Reference proteome</keyword>
<dbReference type="Proteomes" id="UP000647235">
    <property type="component" value="Unassembled WGS sequence"/>
</dbReference>
<sequence length="120" mass="13849">MHKKNKAIESTIQWIKDNKYTEEIISISDVELLSGLKREVISELQGDYPVDIIFSAMQKVEVTYRNKYYGVMKATIVGGFDAMRYKYSMTDMFEGSYLSNRLIGIEFIGEEARITDNVNL</sequence>
<dbReference type="EMBL" id="JACOOY010000022">
    <property type="protein sequence ID" value="MBC5666220.1"/>
    <property type="molecule type" value="Genomic_DNA"/>
</dbReference>
<name>A0ABR7F049_9FIRM</name>
<organism evidence="1 2">
    <name type="scientific">Dorea hominis</name>
    <dbReference type="NCBI Taxonomy" id="2763040"/>
    <lineage>
        <taxon>Bacteria</taxon>
        <taxon>Bacillati</taxon>
        <taxon>Bacillota</taxon>
        <taxon>Clostridia</taxon>
        <taxon>Lachnospirales</taxon>
        <taxon>Lachnospiraceae</taxon>
        <taxon>Dorea</taxon>
    </lineage>
</organism>
<evidence type="ECO:0008006" key="3">
    <source>
        <dbReference type="Google" id="ProtNLM"/>
    </source>
</evidence>
<reference evidence="1 2" key="1">
    <citation type="submission" date="2020-08" db="EMBL/GenBank/DDBJ databases">
        <title>Genome public.</title>
        <authorList>
            <person name="Liu C."/>
            <person name="Sun Q."/>
        </authorList>
    </citation>
    <scope>NUCLEOTIDE SEQUENCE [LARGE SCALE GENOMIC DNA]</scope>
    <source>
        <strain evidence="1 2">NSJ-36</strain>
    </source>
</reference>
<protein>
    <recommendedName>
        <fullName evidence="3">Phage protein</fullName>
    </recommendedName>
</protein>
<evidence type="ECO:0000313" key="1">
    <source>
        <dbReference type="EMBL" id="MBC5666220.1"/>
    </source>
</evidence>